<feature type="domain" description="Glycosyltransferase 2-like" evidence="2">
    <location>
        <begin position="4"/>
        <end position="89"/>
    </location>
</feature>
<organism evidence="3 4">
    <name type="scientific">Candidatus Roizmanbacteria bacterium RIFOXYD1_FULL_38_12</name>
    <dbReference type="NCBI Taxonomy" id="1802093"/>
    <lineage>
        <taxon>Bacteria</taxon>
        <taxon>Candidatus Roizmaniibacteriota</taxon>
    </lineage>
</organism>
<keyword evidence="1" id="KW-0812">Transmembrane</keyword>
<dbReference type="AlphaFoldDB" id="A0A1F7L0D5"/>
<dbReference type="InterPro" id="IPR029044">
    <property type="entry name" value="Nucleotide-diphossugar_trans"/>
</dbReference>
<evidence type="ECO:0000313" key="3">
    <source>
        <dbReference type="EMBL" id="OGK73558.1"/>
    </source>
</evidence>
<evidence type="ECO:0000256" key="1">
    <source>
        <dbReference type="SAM" id="Phobius"/>
    </source>
</evidence>
<accession>A0A1F7L0D5</accession>
<dbReference type="Gene3D" id="3.90.550.10">
    <property type="entry name" value="Spore Coat Polysaccharide Biosynthesis Protein SpsA, Chain A"/>
    <property type="match status" value="1"/>
</dbReference>
<keyword evidence="1" id="KW-0472">Membrane</keyword>
<name>A0A1F7L0D5_9BACT</name>
<dbReference type="InterPro" id="IPR001173">
    <property type="entry name" value="Glyco_trans_2-like"/>
</dbReference>
<reference evidence="3 4" key="1">
    <citation type="journal article" date="2016" name="Nat. Commun.">
        <title>Thousands of microbial genomes shed light on interconnected biogeochemical processes in an aquifer system.</title>
        <authorList>
            <person name="Anantharaman K."/>
            <person name="Brown C.T."/>
            <person name="Hug L.A."/>
            <person name="Sharon I."/>
            <person name="Castelle C.J."/>
            <person name="Probst A.J."/>
            <person name="Thomas B.C."/>
            <person name="Singh A."/>
            <person name="Wilkins M.J."/>
            <person name="Karaoz U."/>
            <person name="Brodie E.L."/>
            <person name="Williams K.H."/>
            <person name="Hubbard S.S."/>
            <person name="Banfield J.F."/>
        </authorList>
    </citation>
    <scope>NUCLEOTIDE SEQUENCE [LARGE SCALE GENOMIC DNA]</scope>
</reference>
<dbReference type="CDD" id="cd02511">
    <property type="entry name" value="Beta4Glucosyltransferase"/>
    <property type="match status" value="1"/>
</dbReference>
<dbReference type="Pfam" id="PF00535">
    <property type="entry name" value="Glycos_transf_2"/>
    <property type="match status" value="1"/>
</dbReference>
<proteinExistence type="predicted"/>
<keyword evidence="1" id="KW-1133">Transmembrane helix</keyword>
<sequence length="253" mass="29829">MDISVIILTKNEERNIKKAIKSVSFCNEIIVIDDDSTDKTIELAKSEGAKVYERKSNGDFAAQRNWAMEKAIHDWILYIDADEAISIELRKEIADIKMNFQHSAYLIKRRDYWWSREMKYGETQKARSYGIIRMMKKGSGTWMGKVHEEFEVKSATNETHRLNGYIDHYPHPTLREFIEEINYYSSLRAKELKEQKIAASIFSTIFFPFFKFILTYFLYLGFLDGPPGFAYAFMMSFHSFLVRAKLYQYTKID</sequence>
<dbReference type="SUPFAM" id="SSF53448">
    <property type="entry name" value="Nucleotide-diphospho-sugar transferases"/>
    <property type="match status" value="1"/>
</dbReference>
<dbReference type="Proteomes" id="UP000177050">
    <property type="component" value="Unassembled WGS sequence"/>
</dbReference>
<comment type="caution">
    <text evidence="3">The sequence shown here is derived from an EMBL/GenBank/DDBJ whole genome shotgun (WGS) entry which is preliminary data.</text>
</comment>
<evidence type="ECO:0000313" key="4">
    <source>
        <dbReference type="Proteomes" id="UP000177050"/>
    </source>
</evidence>
<feature type="transmembrane region" description="Helical" evidence="1">
    <location>
        <begin position="228"/>
        <end position="246"/>
    </location>
</feature>
<protein>
    <recommendedName>
        <fullName evidence="2">Glycosyltransferase 2-like domain-containing protein</fullName>
    </recommendedName>
</protein>
<dbReference type="PANTHER" id="PTHR43630">
    <property type="entry name" value="POLY-BETA-1,6-N-ACETYL-D-GLUCOSAMINE SYNTHASE"/>
    <property type="match status" value="1"/>
</dbReference>
<evidence type="ECO:0000259" key="2">
    <source>
        <dbReference type="Pfam" id="PF00535"/>
    </source>
</evidence>
<gene>
    <name evidence="3" type="ORF">A3K52_02070</name>
</gene>
<feature type="transmembrane region" description="Helical" evidence="1">
    <location>
        <begin position="197"/>
        <end position="222"/>
    </location>
</feature>
<dbReference type="EMBL" id="MGBR01000001">
    <property type="protein sequence ID" value="OGK73558.1"/>
    <property type="molecule type" value="Genomic_DNA"/>
</dbReference>
<dbReference type="PANTHER" id="PTHR43630:SF2">
    <property type="entry name" value="GLYCOSYLTRANSFERASE"/>
    <property type="match status" value="1"/>
</dbReference>